<proteinExistence type="predicted"/>
<reference evidence="1" key="2">
    <citation type="submission" date="2022-06" db="EMBL/GenBank/DDBJ databases">
        <authorList>
            <person name="Park Y.-J."/>
        </authorList>
    </citation>
    <scope>NUCLEOTIDE SEQUENCE</scope>
    <source>
        <strain evidence="1">TY</strain>
    </source>
</reference>
<keyword evidence="2" id="KW-1185">Reference proteome</keyword>
<dbReference type="AlphaFoldDB" id="A0A9E7MWY9"/>
<dbReference type="KEGG" id="tagg:NF865_08460"/>
<protein>
    <submittedName>
        <fullName evidence="1">Uncharacterized protein</fullName>
    </submittedName>
</protein>
<organism evidence="1 2">
    <name type="scientific">Thermococcus aggregans</name>
    <dbReference type="NCBI Taxonomy" id="110163"/>
    <lineage>
        <taxon>Archaea</taxon>
        <taxon>Methanobacteriati</taxon>
        <taxon>Methanobacteriota</taxon>
        <taxon>Thermococci</taxon>
        <taxon>Thermococcales</taxon>
        <taxon>Thermococcaceae</taxon>
        <taxon>Thermococcus</taxon>
    </lineage>
</organism>
<reference evidence="1" key="1">
    <citation type="journal article" date="1998" name="Int. J. Syst. Bacteriol. 48 Pt">
        <title>Thermococcus guaymasensis sp. nov. and Thermococcus aggregans sp. nov., two novel thermophilic archaea isolated from the Guaymas Basin hydrothermal vent site.</title>
        <authorList>
            <person name="Canganella F."/>
            <person name="Jones W.J."/>
            <person name="Gambacorta A."/>
            <person name="Antranikian G."/>
        </authorList>
    </citation>
    <scope>NUCLEOTIDE SEQUENCE</scope>
    <source>
        <strain evidence="1">TY</strain>
    </source>
</reference>
<sequence>MFGILIGEIVMKKAMALLCGLILITGFVIHEYIDYQRENQQAEASELLQNVKSIEIVPDYYGYFDRIPDVYVAGALNSTEKLVKESNDALLIQDFENIKKEITSDFHALVIARRFKIYATTKIVENKLLKNSSSAEVVEAGLRREIERTKEELERAKINYRGSIFAELNLIYAEQALKNTEHVLSSDLPAWRRLSRAYGSLESAKQRIAYAEVFWEIADKKAYDPQGIYTKIQALKNKPELKNNSSSIILDAIGLLNLAEKAYSLGYYALAEANVKLAEAYLKAFHKTCDKIDVLQELKEIYNLKIEMKNYRGNITEEQAYALYMGIYGRMYSADKILGITPLASENTLSPYWDYKVVETVFEEFFMQSLGSP</sequence>
<gene>
    <name evidence="1" type="ORF">NF865_08460</name>
</gene>
<dbReference type="Proteomes" id="UP001055732">
    <property type="component" value="Chromosome"/>
</dbReference>
<evidence type="ECO:0000313" key="1">
    <source>
        <dbReference type="EMBL" id="USS40342.1"/>
    </source>
</evidence>
<accession>A0A9E7MWY9</accession>
<name>A0A9E7MWY9_THEAG</name>
<dbReference type="RefSeq" id="WP_253304298.1">
    <property type="nucleotide sequence ID" value="NZ_CP099582.1"/>
</dbReference>
<dbReference type="EMBL" id="CP099582">
    <property type="protein sequence ID" value="USS40342.1"/>
    <property type="molecule type" value="Genomic_DNA"/>
</dbReference>
<evidence type="ECO:0000313" key="2">
    <source>
        <dbReference type="Proteomes" id="UP001055732"/>
    </source>
</evidence>